<organism evidence="1 2">
    <name type="scientific">Fusarium oxysporum f. sp. raphani 54005</name>
    <dbReference type="NCBI Taxonomy" id="1089458"/>
    <lineage>
        <taxon>Eukaryota</taxon>
        <taxon>Fungi</taxon>
        <taxon>Dikarya</taxon>
        <taxon>Ascomycota</taxon>
        <taxon>Pezizomycotina</taxon>
        <taxon>Sordariomycetes</taxon>
        <taxon>Hypocreomycetidae</taxon>
        <taxon>Hypocreales</taxon>
        <taxon>Nectriaceae</taxon>
        <taxon>Fusarium</taxon>
        <taxon>Fusarium oxysporum species complex</taxon>
    </lineage>
</organism>
<accession>X0B189</accession>
<dbReference type="AlphaFoldDB" id="X0B189"/>
<dbReference type="HOGENOM" id="CLU_091414_1_0_1"/>
<dbReference type="EMBL" id="KI979742">
    <property type="protein sequence ID" value="EXK75880.1"/>
    <property type="molecule type" value="Genomic_DNA"/>
</dbReference>
<reference evidence="1 2" key="1">
    <citation type="submission" date="2011-11" db="EMBL/GenBank/DDBJ databases">
        <title>The Genome Sequence of Fusarium oxysporum PHW815.</title>
        <authorList>
            <consortium name="The Broad Institute Genome Sequencing Platform"/>
            <person name="Ma L.-J."/>
            <person name="Gale L.R."/>
            <person name="Schwartz D.C."/>
            <person name="Zhou S."/>
            <person name="Corby-Kistler H."/>
            <person name="Young S.K."/>
            <person name="Zeng Q."/>
            <person name="Gargeya S."/>
            <person name="Fitzgerald M."/>
            <person name="Haas B."/>
            <person name="Abouelleil A."/>
            <person name="Alvarado L."/>
            <person name="Arachchi H.M."/>
            <person name="Berlin A."/>
            <person name="Brown A."/>
            <person name="Chapman S.B."/>
            <person name="Chen Z."/>
            <person name="Dunbar C."/>
            <person name="Freedman E."/>
            <person name="Gearin G."/>
            <person name="Goldberg J."/>
            <person name="Griggs A."/>
            <person name="Gujja S."/>
            <person name="Heiman D."/>
            <person name="Howarth C."/>
            <person name="Larson L."/>
            <person name="Lui A."/>
            <person name="MacDonald P.J.P."/>
            <person name="Montmayeur A."/>
            <person name="Murphy C."/>
            <person name="Neiman D."/>
            <person name="Pearson M."/>
            <person name="Priest M."/>
            <person name="Roberts A."/>
            <person name="Saif S."/>
            <person name="Shea T."/>
            <person name="Shenoy N."/>
            <person name="Sisk P."/>
            <person name="Stolte C."/>
            <person name="Sykes S."/>
            <person name="Wortman J."/>
            <person name="Nusbaum C."/>
            <person name="Birren B."/>
        </authorList>
    </citation>
    <scope>NUCLEOTIDE SEQUENCE [LARGE SCALE GENOMIC DNA]</scope>
    <source>
        <strain evidence="1 2">54005</strain>
    </source>
</reference>
<evidence type="ECO:0000313" key="2">
    <source>
        <dbReference type="Proteomes" id="UP000030663"/>
    </source>
</evidence>
<keyword evidence="2" id="KW-1185">Reference proteome</keyword>
<dbReference type="Proteomes" id="UP000030663">
    <property type="component" value="Unassembled WGS sequence"/>
</dbReference>
<name>X0B189_FUSOX</name>
<sequence length="98" mass="11198">MDEFRELPEHFITREEAICDRLMFGAQPDVDLSKVKGDIASSISGYNFVKHPENSLDSAYLELLFQAYTAGKDSLAKDGLWRWHAITSYLKKVAELEE</sequence>
<protein>
    <submittedName>
        <fullName evidence="1">Uncharacterized protein</fullName>
    </submittedName>
</protein>
<proteinExistence type="predicted"/>
<gene>
    <name evidence="1" type="ORF">FOQG_19356</name>
</gene>
<evidence type="ECO:0000313" key="1">
    <source>
        <dbReference type="EMBL" id="EXK75880.1"/>
    </source>
</evidence>